<evidence type="ECO:0000256" key="6">
    <source>
        <dbReference type="ARBA" id="ARBA00022801"/>
    </source>
</evidence>
<keyword evidence="6" id="KW-0378">Hydrolase</keyword>
<gene>
    <name evidence="11" type="primary">casH</name>
    <name evidence="11" type="ORF">CUTER_08715</name>
</gene>
<dbReference type="InterPro" id="IPR006474">
    <property type="entry name" value="Helicase_Cas3_CRISPR-ass_core"/>
</dbReference>
<evidence type="ECO:0000313" key="12">
    <source>
        <dbReference type="Proteomes" id="UP000035548"/>
    </source>
</evidence>
<dbReference type="PATRIC" id="fig|1072256.5.peg.1723"/>
<evidence type="ECO:0000256" key="2">
    <source>
        <dbReference type="ARBA" id="ARBA00009046"/>
    </source>
</evidence>
<dbReference type="InterPro" id="IPR038257">
    <property type="entry name" value="CRISPR-assoc_Cas3_HD_sf"/>
</dbReference>
<dbReference type="GO" id="GO:0004519">
    <property type="term" value="F:endonuclease activity"/>
    <property type="evidence" value="ECO:0007669"/>
    <property type="project" value="UniProtKB-KW"/>
</dbReference>
<dbReference type="Proteomes" id="UP000035548">
    <property type="component" value="Chromosome"/>
</dbReference>
<keyword evidence="9" id="KW-0051">Antiviral defense</keyword>
<comment type="similarity">
    <text evidence="2">In the central section; belongs to the CRISPR-associated helicase Cas3 family.</text>
</comment>
<dbReference type="PROSITE" id="PS51643">
    <property type="entry name" value="HD_CAS3"/>
    <property type="match status" value="1"/>
</dbReference>
<dbReference type="GO" id="GO:0003724">
    <property type="term" value="F:RNA helicase activity"/>
    <property type="evidence" value="ECO:0007669"/>
    <property type="project" value="TreeGrafter"/>
</dbReference>
<dbReference type="InterPro" id="IPR006483">
    <property type="entry name" value="CRISPR-assoc_Cas3_HD"/>
</dbReference>
<dbReference type="PANTHER" id="PTHR47963:SF9">
    <property type="entry name" value="CRISPR-ASSOCIATED ENDONUCLEASE_HELICASE CAS3"/>
    <property type="match status" value="1"/>
</dbReference>
<dbReference type="GO" id="GO:0003723">
    <property type="term" value="F:RNA binding"/>
    <property type="evidence" value="ECO:0007669"/>
    <property type="project" value="TreeGrafter"/>
</dbReference>
<dbReference type="SUPFAM" id="SSF52540">
    <property type="entry name" value="P-loop containing nucleoside triphosphate hydrolases"/>
    <property type="match status" value="1"/>
</dbReference>
<evidence type="ECO:0000256" key="3">
    <source>
        <dbReference type="ARBA" id="ARBA00022722"/>
    </source>
</evidence>
<evidence type="ECO:0000313" key="11">
    <source>
        <dbReference type="EMBL" id="AKK11724.1"/>
    </source>
</evidence>
<accession>A0A0G3HEK8</accession>
<name>A0A0G3HEK8_9CORY</name>
<dbReference type="Pfam" id="PF22590">
    <property type="entry name" value="Cas3-like_C_2"/>
    <property type="match status" value="1"/>
</dbReference>
<dbReference type="STRING" id="1072256.CUTER_08715"/>
<dbReference type="PANTHER" id="PTHR47963">
    <property type="entry name" value="DEAD-BOX ATP-DEPENDENT RNA HELICASE 47, MITOCHONDRIAL"/>
    <property type="match status" value="1"/>
</dbReference>
<dbReference type="AlphaFoldDB" id="A0A0G3HEK8"/>
<comment type="similarity">
    <text evidence="1">In the N-terminal section; belongs to the CRISPR-associated nuclease Cas3-HD family.</text>
</comment>
<dbReference type="Gene3D" id="1.10.3210.30">
    <property type="match status" value="1"/>
</dbReference>
<dbReference type="GO" id="GO:0046872">
    <property type="term" value="F:metal ion binding"/>
    <property type="evidence" value="ECO:0007669"/>
    <property type="project" value="UniProtKB-KW"/>
</dbReference>
<dbReference type="GO" id="GO:0005524">
    <property type="term" value="F:ATP binding"/>
    <property type="evidence" value="ECO:0007669"/>
    <property type="project" value="UniProtKB-KW"/>
</dbReference>
<dbReference type="InterPro" id="IPR027417">
    <property type="entry name" value="P-loop_NTPase"/>
</dbReference>
<evidence type="ECO:0000256" key="5">
    <source>
        <dbReference type="ARBA" id="ARBA00022741"/>
    </source>
</evidence>
<dbReference type="InterPro" id="IPR001650">
    <property type="entry name" value="Helicase_C-like"/>
</dbReference>
<dbReference type="NCBIfam" id="TIGR01596">
    <property type="entry name" value="cas3_HD"/>
    <property type="match status" value="1"/>
</dbReference>
<dbReference type="GO" id="GO:0051607">
    <property type="term" value="P:defense response to virus"/>
    <property type="evidence" value="ECO:0007669"/>
    <property type="project" value="UniProtKB-KW"/>
</dbReference>
<evidence type="ECO:0000256" key="8">
    <source>
        <dbReference type="ARBA" id="ARBA00022840"/>
    </source>
</evidence>
<dbReference type="KEGG" id="cut:CUTER_08715"/>
<sequence>MNSPIASQAERWLAQRSTRARSLWAKSGTSEAHLSLVQHLIDTACVAEWLWTNWVSDSLAATLSRLWNLEPSAVKRLYCFLAGTHDVGKASVTFALMREDLDHLVAPIRSAGLSLTWPMGEGPGRKFPHGLASALILRDWLEDRKVRKSVSVRVAAVADAHHGFPTSIELSRAFRGHLEDYDSAWLAVHREILDSMAELTDVDAVLEQVNNAEEPPYGDAVQLMTGLVIMADWMASNELAFPYDEVMAHPERLNRGMEYIDVPAPWRPREVADDARAHYQEIFQWPDDYQPRPAQVAAVEAARRLDGPGLIVIEAPTGEGKTEAGLAAAHVIGHRSGAQGVFLGAPTMATANGLFERTVNWARRSSHSGEVMSMYLAHSKNRLSKDFSALRTPHSQVGYRDIGGDHASDNRDSGAVVAAQWLSGRKTGVLSDFVVGTVDQLLMLALQSRHSMLRHVGLAGKVIIIDEVHAYDAYMSQYLYRALQWLARYGASVILMSATLPPAQRRKLLHAYAVELSETAEEAVSDAAAETTGYPIITSVDRRGVRAITCPQRPTDLDATVELIDDSLELLRRRVTELLSEGGIGLIICNTIARAQNTYSALTAEFGEDVELHHAGFVAAQRTLKEDVLRDQLGPLARRGVGRPLRKIVVATQVAEQSLDIDADVLITDIAPIDLVIQRAGRVHRHQRPATDRPNALRKPAILIRGIERREPTPTFDAGTLAVYGEKLLLATLANLPSRFRRPDDIEDLVRRVYADDPGIPFGWHERWEAAVAEDTKQRDSAERRSASFMFPAPSRAERIEALFERMHSNNNDLPGAGEDQQGLAQVRDSDPAIEVIAVENTEYGYAPVGSPDMEVLAGMEPDWKQSWALAAHTLRLPSRMIRADKDFEDVLTYLERNTPGEWSKNPLLRGQVALNFDRTGSAVVGRFRLNYTQELGLCVSDGRRKENGAKE</sequence>
<evidence type="ECO:0000259" key="10">
    <source>
        <dbReference type="PROSITE" id="PS51643"/>
    </source>
</evidence>
<dbReference type="InterPro" id="IPR041372">
    <property type="entry name" value="Cas3_C"/>
</dbReference>
<keyword evidence="11" id="KW-0255">Endonuclease</keyword>
<organism evidence="11 12">
    <name type="scientific">Corynebacterium uterequi</name>
    <dbReference type="NCBI Taxonomy" id="1072256"/>
    <lineage>
        <taxon>Bacteria</taxon>
        <taxon>Bacillati</taxon>
        <taxon>Actinomycetota</taxon>
        <taxon>Actinomycetes</taxon>
        <taxon>Mycobacteriales</taxon>
        <taxon>Corynebacteriaceae</taxon>
        <taxon>Corynebacterium</taxon>
    </lineage>
</organism>
<reference evidence="11 12" key="1">
    <citation type="journal article" date="2015" name="Genome Announc.">
        <title>Virulence Factor Genes Detected in the Complete Genome Sequence of Corynebacterium uterequi DSM 45634, Isolated from the Uterus of a Maiden Mare.</title>
        <authorList>
            <person name="Ruckert C."/>
            <person name="Kriete M."/>
            <person name="Jaenicke S."/>
            <person name="Winkler A."/>
            <person name="Tauch A."/>
        </authorList>
    </citation>
    <scope>NUCLEOTIDE SEQUENCE [LARGE SCALE GENOMIC DNA]</scope>
    <source>
        <strain evidence="11 12">DSM 45634</strain>
    </source>
</reference>
<dbReference type="InterPro" id="IPR050547">
    <property type="entry name" value="DEAD_box_RNA_helicases"/>
</dbReference>
<dbReference type="SMART" id="SM00490">
    <property type="entry name" value="HELICc"/>
    <property type="match status" value="1"/>
</dbReference>
<dbReference type="Pfam" id="PF18395">
    <property type="entry name" value="Cas3_C"/>
    <property type="match status" value="1"/>
</dbReference>
<dbReference type="RefSeq" id="WP_047260072.1">
    <property type="nucleotide sequence ID" value="NZ_CP011546.1"/>
</dbReference>
<keyword evidence="7" id="KW-0347">Helicase</keyword>
<evidence type="ECO:0000256" key="4">
    <source>
        <dbReference type="ARBA" id="ARBA00022723"/>
    </source>
</evidence>
<dbReference type="EMBL" id="CP011546">
    <property type="protein sequence ID" value="AKK11724.1"/>
    <property type="molecule type" value="Genomic_DNA"/>
</dbReference>
<dbReference type="CDD" id="cd09641">
    <property type="entry name" value="Cas3''_I"/>
    <property type="match status" value="1"/>
</dbReference>
<dbReference type="CDD" id="cd17930">
    <property type="entry name" value="DEXHc_cas3"/>
    <property type="match status" value="1"/>
</dbReference>
<keyword evidence="3" id="KW-0540">Nuclease</keyword>
<dbReference type="SMART" id="SM00487">
    <property type="entry name" value="DEXDc"/>
    <property type="match status" value="1"/>
</dbReference>
<dbReference type="GO" id="GO:0016787">
    <property type="term" value="F:hydrolase activity"/>
    <property type="evidence" value="ECO:0007669"/>
    <property type="project" value="UniProtKB-KW"/>
</dbReference>
<keyword evidence="4" id="KW-0479">Metal-binding</keyword>
<protein>
    <submittedName>
        <fullName evidence="11">CRISPR-associated helicase Cas3/CRISPR-associated endonuclease Cas3-HD</fullName>
    </submittedName>
</protein>
<evidence type="ECO:0000256" key="1">
    <source>
        <dbReference type="ARBA" id="ARBA00006847"/>
    </source>
</evidence>
<reference evidence="12" key="2">
    <citation type="submission" date="2015-05" db="EMBL/GenBank/DDBJ databases">
        <title>Complete genome sequence of Corynebacterium uterequi DSM 45634, isolated from the uterus of a maiden mare.</title>
        <authorList>
            <person name="Ruckert C."/>
            <person name="Albersmeier A."/>
            <person name="Winkler A."/>
            <person name="Tauch A."/>
        </authorList>
    </citation>
    <scope>NUCLEOTIDE SEQUENCE [LARGE SCALE GENOMIC DNA]</scope>
    <source>
        <strain evidence="12">DSM 45634</strain>
    </source>
</reference>
<dbReference type="Gene3D" id="3.40.50.300">
    <property type="entry name" value="P-loop containing nucleotide triphosphate hydrolases"/>
    <property type="match status" value="2"/>
</dbReference>
<proteinExistence type="inferred from homology"/>
<evidence type="ECO:0000256" key="9">
    <source>
        <dbReference type="ARBA" id="ARBA00023118"/>
    </source>
</evidence>
<keyword evidence="12" id="KW-1185">Reference proteome</keyword>
<keyword evidence="5" id="KW-0547">Nucleotide-binding</keyword>
<dbReference type="Pfam" id="PF18019">
    <property type="entry name" value="Cas3_HD"/>
    <property type="match status" value="1"/>
</dbReference>
<evidence type="ECO:0000256" key="7">
    <source>
        <dbReference type="ARBA" id="ARBA00022806"/>
    </source>
</evidence>
<dbReference type="InterPro" id="IPR014001">
    <property type="entry name" value="Helicase_ATP-bd"/>
</dbReference>
<dbReference type="InterPro" id="IPR054712">
    <property type="entry name" value="Cas3-like_dom"/>
</dbReference>
<keyword evidence="8" id="KW-0067">ATP-binding</keyword>
<feature type="domain" description="HD Cas3-type" evidence="10">
    <location>
        <begin position="29"/>
        <end position="234"/>
    </location>
</feature>
<dbReference type="NCBIfam" id="TIGR01587">
    <property type="entry name" value="cas3_core"/>
    <property type="match status" value="1"/>
</dbReference>